<dbReference type="AlphaFoldDB" id="A0A840TZR4"/>
<dbReference type="FunFam" id="3.40.1190.20:FF:000012">
    <property type="entry name" value="Ribokinase"/>
    <property type="match status" value="1"/>
</dbReference>
<feature type="binding site" evidence="13">
    <location>
        <position position="251"/>
    </location>
    <ligand>
        <name>K(+)</name>
        <dbReference type="ChEBI" id="CHEBI:29103"/>
    </ligand>
</feature>
<dbReference type="EMBL" id="JACHGF010000004">
    <property type="protein sequence ID" value="MBB5285129.1"/>
    <property type="molecule type" value="Genomic_DNA"/>
</dbReference>
<sequence>MATASTLCIIGSSNTDMVVRAEHLPAPGETVMGGTFLMNPGGKGANQAVAAARLGGQVQFVTKVGNDLFGRQAIEQFQREKIDTTYVLVDPDLPSGVALINVDARGENCIAVAPGANASLQAADVAPALAELPASALVLLQLEIPLDTVAAAIRQSHAQNLRVVLNPAPAQVLPPDLLQGLYLITPNETEAELLTGLPVRDEASARRAAEWLRQQGVDNVIITLGARGVYLLTNDVSRMISAPAVQAVDTTAAGDCFNGALVVALSEQLPLDEAAAFACRAAAISVTRLGAQASMPQRQEVDQVPFLAHPNS</sequence>
<feature type="binding site" evidence="13">
    <location>
        <begin position="223"/>
        <end position="228"/>
    </location>
    <ligand>
        <name>ATP</name>
        <dbReference type="ChEBI" id="CHEBI:30616"/>
    </ligand>
</feature>
<comment type="caution">
    <text evidence="15">The sequence shown here is derived from an EMBL/GenBank/DDBJ whole genome shotgun (WGS) entry which is preliminary data.</text>
</comment>
<feature type="binding site" evidence="13">
    <location>
        <position position="143"/>
    </location>
    <ligand>
        <name>substrate</name>
    </ligand>
</feature>
<dbReference type="Pfam" id="PF00294">
    <property type="entry name" value="PfkB"/>
    <property type="match status" value="1"/>
</dbReference>
<dbReference type="InterPro" id="IPR029056">
    <property type="entry name" value="Ribokinase-like"/>
</dbReference>
<dbReference type="CDD" id="cd01174">
    <property type="entry name" value="ribokinase"/>
    <property type="match status" value="1"/>
</dbReference>
<dbReference type="EC" id="2.7.1.15" evidence="2 13"/>
<comment type="cofactor">
    <cofactor evidence="13">
        <name>Mg(2+)</name>
        <dbReference type="ChEBI" id="CHEBI:18420"/>
    </cofactor>
    <text evidence="13">Requires a divalent cation, most likely magnesium in vivo, as an electrophilic catalyst to aid phosphoryl group transfer. It is the chelate of the metal and the nucleotide that is the actual substrate.</text>
</comment>
<keyword evidence="9 13" id="KW-0067">ATP-binding</keyword>
<comment type="caution">
    <text evidence="13">Lacks conserved residue(s) required for the propagation of feature annotation.</text>
</comment>
<feature type="binding site" evidence="13">
    <location>
        <begin position="14"/>
        <end position="16"/>
    </location>
    <ligand>
        <name>substrate</name>
    </ligand>
</feature>
<evidence type="ECO:0000256" key="9">
    <source>
        <dbReference type="ARBA" id="ARBA00022840"/>
    </source>
</evidence>
<evidence type="ECO:0000256" key="3">
    <source>
        <dbReference type="ARBA" id="ARBA00016943"/>
    </source>
</evidence>
<evidence type="ECO:0000256" key="4">
    <source>
        <dbReference type="ARBA" id="ARBA00022490"/>
    </source>
</evidence>
<comment type="catalytic activity">
    <reaction evidence="13">
        <text>D-ribose + ATP = D-ribose 5-phosphate + ADP + H(+)</text>
        <dbReference type="Rhea" id="RHEA:13697"/>
        <dbReference type="ChEBI" id="CHEBI:15378"/>
        <dbReference type="ChEBI" id="CHEBI:30616"/>
        <dbReference type="ChEBI" id="CHEBI:47013"/>
        <dbReference type="ChEBI" id="CHEBI:78346"/>
        <dbReference type="ChEBI" id="CHEBI:456216"/>
        <dbReference type="EC" id="2.7.1.15"/>
    </reaction>
</comment>
<evidence type="ECO:0000256" key="10">
    <source>
        <dbReference type="ARBA" id="ARBA00022842"/>
    </source>
</evidence>
<evidence type="ECO:0000256" key="1">
    <source>
        <dbReference type="ARBA" id="ARBA00005380"/>
    </source>
</evidence>
<feature type="binding site" evidence="13">
    <location>
        <position position="187"/>
    </location>
    <ligand>
        <name>ATP</name>
        <dbReference type="ChEBI" id="CHEBI:30616"/>
    </ligand>
</feature>
<evidence type="ECO:0000256" key="6">
    <source>
        <dbReference type="ARBA" id="ARBA00022723"/>
    </source>
</evidence>
<dbReference type="PRINTS" id="PR00990">
    <property type="entry name" value="RIBOKINASE"/>
</dbReference>
<dbReference type="PANTHER" id="PTHR10584:SF166">
    <property type="entry name" value="RIBOKINASE"/>
    <property type="match status" value="1"/>
</dbReference>
<dbReference type="InterPro" id="IPR002173">
    <property type="entry name" value="Carboh/pur_kinase_PfkB_CS"/>
</dbReference>
<feature type="binding site" evidence="13">
    <location>
        <position position="285"/>
    </location>
    <ligand>
        <name>K(+)</name>
        <dbReference type="ChEBI" id="CHEBI:29103"/>
    </ligand>
</feature>
<keyword evidence="7 13" id="KW-0547">Nucleotide-binding</keyword>
<comment type="subunit">
    <text evidence="13">Homodimer.</text>
</comment>
<proteinExistence type="inferred from homology"/>
<comment type="pathway">
    <text evidence="13">Carbohydrate metabolism; D-ribose degradation; D-ribose 5-phosphate from beta-D-ribopyranose: step 2/2.</text>
</comment>
<feature type="binding site" evidence="13">
    <location>
        <position position="255"/>
    </location>
    <ligand>
        <name>substrate</name>
    </ligand>
</feature>
<feature type="active site" description="Proton acceptor" evidence="13">
    <location>
        <position position="255"/>
    </location>
</feature>
<feature type="binding site" evidence="13">
    <location>
        <position position="294"/>
    </location>
    <ligand>
        <name>K(+)</name>
        <dbReference type="ChEBI" id="CHEBI:29103"/>
    </ligand>
</feature>
<dbReference type="GO" id="GO:0019303">
    <property type="term" value="P:D-ribose catabolic process"/>
    <property type="evidence" value="ECO:0007669"/>
    <property type="project" value="UniProtKB-UniRule"/>
</dbReference>
<evidence type="ECO:0000256" key="7">
    <source>
        <dbReference type="ARBA" id="ARBA00022741"/>
    </source>
</evidence>
<dbReference type="InterPro" id="IPR011877">
    <property type="entry name" value="Ribokinase"/>
</dbReference>
<feature type="binding site" evidence="13">
    <location>
        <begin position="254"/>
        <end position="255"/>
    </location>
    <ligand>
        <name>ATP</name>
        <dbReference type="ChEBI" id="CHEBI:30616"/>
    </ligand>
</feature>
<dbReference type="HAMAP" id="MF_01987">
    <property type="entry name" value="Ribokinase"/>
    <property type="match status" value="1"/>
</dbReference>
<dbReference type="NCBIfam" id="TIGR02152">
    <property type="entry name" value="D_ribokin_bact"/>
    <property type="match status" value="1"/>
</dbReference>
<evidence type="ECO:0000313" key="15">
    <source>
        <dbReference type="EMBL" id="MBB5285129.1"/>
    </source>
</evidence>
<evidence type="ECO:0000313" key="16">
    <source>
        <dbReference type="Proteomes" id="UP000557307"/>
    </source>
</evidence>
<keyword evidence="6 13" id="KW-0479">Metal-binding</keyword>
<evidence type="ECO:0000259" key="14">
    <source>
        <dbReference type="Pfam" id="PF00294"/>
    </source>
</evidence>
<dbReference type="NCBIfam" id="NF008353">
    <property type="entry name" value="PRK11142.1"/>
    <property type="match status" value="1"/>
</dbReference>
<comment type="similarity">
    <text evidence="1">Belongs to the carbohydrate kinase pfkB family.</text>
</comment>
<dbReference type="GO" id="GO:0005829">
    <property type="term" value="C:cytosol"/>
    <property type="evidence" value="ECO:0007669"/>
    <property type="project" value="TreeGrafter"/>
</dbReference>
<organism evidence="15 16">
    <name type="scientific">Rhabdobacter roseus</name>
    <dbReference type="NCBI Taxonomy" id="1655419"/>
    <lineage>
        <taxon>Bacteria</taxon>
        <taxon>Pseudomonadati</taxon>
        <taxon>Bacteroidota</taxon>
        <taxon>Cytophagia</taxon>
        <taxon>Cytophagales</taxon>
        <taxon>Cytophagaceae</taxon>
        <taxon>Rhabdobacter</taxon>
    </lineage>
</organism>
<comment type="subcellular location">
    <subcellularLocation>
        <location evidence="13">Cytoplasm</location>
    </subcellularLocation>
</comment>
<keyword evidence="10 13" id="KW-0460">Magnesium</keyword>
<dbReference type="GO" id="GO:0005524">
    <property type="term" value="F:ATP binding"/>
    <property type="evidence" value="ECO:0007669"/>
    <property type="project" value="UniProtKB-UniRule"/>
</dbReference>
<dbReference type="Gene3D" id="3.40.1190.20">
    <property type="match status" value="1"/>
</dbReference>
<evidence type="ECO:0000256" key="13">
    <source>
        <dbReference type="HAMAP-Rule" id="MF_01987"/>
    </source>
</evidence>
<gene>
    <name evidence="13" type="primary">rbsK</name>
    <name evidence="15" type="ORF">HNQ92_003277</name>
</gene>
<feature type="binding site" evidence="13">
    <location>
        <begin position="42"/>
        <end position="46"/>
    </location>
    <ligand>
        <name>substrate</name>
    </ligand>
</feature>
<comment type="activity regulation">
    <text evidence="13">Activated by a monovalent cation that binds near, but not in, the active site. The most likely occupant of the site in vivo is potassium. Ion binding induces a conformational change that may alter substrate affinity.</text>
</comment>
<evidence type="ECO:0000256" key="5">
    <source>
        <dbReference type="ARBA" id="ARBA00022679"/>
    </source>
</evidence>
<dbReference type="InterPro" id="IPR011611">
    <property type="entry name" value="PfkB_dom"/>
</dbReference>
<keyword evidence="16" id="KW-1185">Reference proteome</keyword>
<dbReference type="GO" id="GO:0046872">
    <property type="term" value="F:metal ion binding"/>
    <property type="evidence" value="ECO:0007669"/>
    <property type="project" value="UniProtKB-KW"/>
</dbReference>
<comment type="function">
    <text evidence="13">Catalyzes the phosphorylation of ribose at O-5 in a reaction requiring ATP and magnesium. The resulting D-ribose-5-phosphate can then be used either for sythesis of nucleotides, histidine, and tryptophan, or as a component of the pentose phosphate pathway.</text>
</comment>
<dbReference type="Proteomes" id="UP000557307">
    <property type="component" value="Unassembled WGS sequence"/>
</dbReference>
<evidence type="ECO:0000256" key="2">
    <source>
        <dbReference type="ARBA" id="ARBA00012035"/>
    </source>
</evidence>
<dbReference type="GO" id="GO:0004747">
    <property type="term" value="F:ribokinase activity"/>
    <property type="evidence" value="ECO:0007669"/>
    <property type="project" value="UniProtKB-UniRule"/>
</dbReference>
<dbReference type="InterPro" id="IPR002139">
    <property type="entry name" value="Ribo/fructo_kinase"/>
</dbReference>
<dbReference type="PANTHER" id="PTHR10584">
    <property type="entry name" value="SUGAR KINASE"/>
    <property type="match status" value="1"/>
</dbReference>
<feature type="binding site" evidence="13">
    <location>
        <position position="290"/>
    </location>
    <ligand>
        <name>K(+)</name>
        <dbReference type="ChEBI" id="CHEBI:29103"/>
    </ligand>
</feature>
<protein>
    <recommendedName>
        <fullName evidence="3 13">Ribokinase</fullName>
        <shortName evidence="13">RK</shortName>
        <ecNumber evidence="2 13">2.7.1.15</ecNumber>
    </recommendedName>
</protein>
<dbReference type="UniPathway" id="UPA00916">
    <property type="reaction ID" value="UER00889"/>
</dbReference>
<evidence type="ECO:0000256" key="8">
    <source>
        <dbReference type="ARBA" id="ARBA00022777"/>
    </source>
</evidence>
<accession>A0A840TZR4</accession>
<name>A0A840TZR4_9BACT</name>
<reference evidence="15 16" key="1">
    <citation type="submission" date="2020-08" db="EMBL/GenBank/DDBJ databases">
        <title>Genomic Encyclopedia of Type Strains, Phase IV (KMG-IV): sequencing the most valuable type-strain genomes for metagenomic binning, comparative biology and taxonomic classification.</title>
        <authorList>
            <person name="Goeker M."/>
        </authorList>
    </citation>
    <scope>NUCLEOTIDE SEQUENCE [LARGE SCALE GENOMIC DNA]</scope>
    <source>
        <strain evidence="15 16">DSM 105074</strain>
    </source>
</reference>
<comment type="similarity">
    <text evidence="13">Belongs to the carbohydrate kinase PfkB family. Ribokinase subfamily.</text>
</comment>
<keyword evidence="11 13" id="KW-0630">Potassium</keyword>
<feature type="binding site" evidence="13">
    <location>
        <position position="249"/>
    </location>
    <ligand>
        <name>K(+)</name>
        <dbReference type="ChEBI" id="CHEBI:29103"/>
    </ligand>
</feature>
<feature type="binding site" evidence="13">
    <location>
        <position position="288"/>
    </location>
    <ligand>
        <name>K(+)</name>
        <dbReference type="ChEBI" id="CHEBI:29103"/>
    </ligand>
</feature>
<keyword evidence="8 13" id="KW-0418">Kinase</keyword>
<keyword evidence="5 13" id="KW-0808">Transferase</keyword>
<keyword evidence="4 13" id="KW-0963">Cytoplasm</keyword>
<feature type="domain" description="Carbohydrate kinase PfkB" evidence="14">
    <location>
        <begin position="6"/>
        <end position="297"/>
    </location>
</feature>
<dbReference type="SUPFAM" id="SSF53613">
    <property type="entry name" value="Ribokinase-like"/>
    <property type="match status" value="1"/>
</dbReference>
<keyword evidence="12 13" id="KW-0119">Carbohydrate metabolism</keyword>
<evidence type="ECO:0000256" key="12">
    <source>
        <dbReference type="ARBA" id="ARBA00023277"/>
    </source>
</evidence>
<evidence type="ECO:0000256" key="11">
    <source>
        <dbReference type="ARBA" id="ARBA00022958"/>
    </source>
</evidence>
<dbReference type="RefSeq" id="WP_184175061.1">
    <property type="nucleotide sequence ID" value="NZ_JACHGF010000004.1"/>
</dbReference>
<dbReference type="PROSITE" id="PS00584">
    <property type="entry name" value="PFKB_KINASES_2"/>
    <property type="match status" value="1"/>
</dbReference>